<gene>
    <name evidence="2" type="ORF">F3Y22_tig00110114pilonHSYRG00550</name>
</gene>
<evidence type="ECO:0000256" key="1">
    <source>
        <dbReference type="SAM" id="MobiDB-lite"/>
    </source>
</evidence>
<protein>
    <submittedName>
        <fullName evidence="2">Uncharacterized protein</fullName>
    </submittedName>
</protein>
<name>A0A6A3BJE3_HIBSY</name>
<sequence length="245" mass="27236">MVEKSYLGFPYLIDSFISDLELIPYLMALEQGDSFIFIWAYCTKENMHSLSIELELLLLSLKSSISSVGMAPEVEAITLSVESGISGASRGSSQVLNLLHLLSFDSYGFVQNFLFYFKLVLNRGGRGGGYKELDEEEREETRRRRREAEEDDGEMYDEFGNLKKKFRAKTQVEAGQPLPGAGRAGLEVEKLGVVDRGGRETVIVIMTEIEIMGGIGNKIEIEIEIETEVGGFSTVSVLVEPLLLS</sequence>
<keyword evidence="3" id="KW-1185">Reference proteome</keyword>
<evidence type="ECO:0000313" key="3">
    <source>
        <dbReference type="Proteomes" id="UP000436088"/>
    </source>
</evidence>
<dbReference type="EMBL" id="VEPZ02000843">
    <property type="protein sequence ID" value="KAE8716653.1"/>
    <property type="molecule type" value="Genomic_DNA"/>
</dbReference>
<proteinExistence type="predicted"/>
<dbReference type="AlphaFoldDB" id="A0A6A3BJE3"/>
<evidence type="ECO:0000313" key="2">
    <source>
        <dbReference type="EMBL" id="KAE8716653.1"/>
    </source>
</evidence>
<feature type="compositionally biased region" description="Basic and acidic residues" evidence="1">
    <location>
        <begin position="139"/>
        <end position="148"/>
    </location>
</feature>
<reference evidence="2" key="1">
    <citation type="submission" date="2019-09" db="EMBL/GenBank/DDBJ databases">
        <title>Draft genome information of white flower Hibiscus syriacus.</title>
        <authorList>
            <person name="Kim Y.-M."/>
        </authorList>
    </citation>
    <scope>NUCLEOTIDE SEQUENCE [LARGE SCALE GENOMIC DNA]</scope>
    <source>
        <strain evidence="2">YM2019G1</strain>
    </source>
</reference>
<feature type="region of interest" description="Disordered" evidence="1">
    <location>
        <begin position="129"/>
        <end position="153"/>
    </location>
</feature>
<comment type="caution">
    <text evidence="2">The sequence shown here is derived from an EMBL/GenBank/DDBJ whole genome shotgun (WGS) entry which is preliminary data.</text>
</comment>
<dbReference type="Proteomes" id="UP000436088">
    <property type="component" value="Unassembled WGS sequence"/>
</dbReference>
<dbReference type="PANTHER" id="PTHR12999">
    <property type="entry name" value="ZINC FINGER RAN-BINDING DOMAIN-CONTAINING PROTEIN 2 ZRANB2-RELATED"/>
    <property type="match status" value="1"/>
</dbReference>
<dbReference type="PANTHER" id="PTHR12999:SF17">
    <property type="entry name" value="ZINC FINGER RAN-BINDING DOMAIN-CONTAINING PROTEIN 2"/>
    <property type="match status" value="1"/>
</dbReference>
<organism evidence="2 3">
    <name type="scientific">Hibiscus syriacus</name>
    <name type="common">Rose of Sharon</name>
    <dbReference type="NCBI Taxonomy" id="106335"/>
    <lineage>
        <taxon>Eukaryota</taxon>
        <taxon>Viridiplantae</taxon>
        <taxon>Streptophyta</taxon>
        <taxon>Embryophyta</taxon>
        <taxon>Tracheophyta</taxon>
        <taxon>Spermatophyta</taxon>
        <taxon>Magnoliopsida</taxon>
        <taxon>eudicotyledons</taxon>
        <taxon>Gunneridae</taxon>
        <taxon>Pentapetalae</taxon>
        <taxon>rosids</taxon>
        <taxon>malvids</taxon>
        <taxon>Malvales</taxon>
        <taxon>Malvaceae</taxon>
        <taxon>Malvoideae</taxon>
        <taxon>Hibiscus</taxon>
    </lineage>
</organism>
<accession>A0A6A3BJE3</accession>